<dbReference type="CDD" id="cd00229">
    <property type="entry name" value="SGNH_hydrolase"/>
    <property type="match status" value="1"/>
</dbReference>
<dbReference type="PROSITE" id="PS51257">
    <property type="entry name" value="PROKAR_LIPOPROTEIN"/>
    <property type="match status" value="1"/>
</dbReference>
<feature type="domain" description="SGNH hydrolase-type esterase" evidence="2">
    <location>
        <begin position="89"/>
        <end position="248"/>
    </location>
</feature>
<dbReference type="Gene3D" id="3.40.50.1110">
    <property type="entry name" value="SGNH hydrolase"/>
    <property type="match status" value="1"/>
</dbReference>
<proteinExistence type="predicted"/>
<dbReference type="InterPro" id="IPR036514">
    <property type="entry name" value="SGNH_hydro_sf"/>
</dbReference>
<dbReference type="SUPFAM" id="SSF52266">
    <property type="entry name" value="SGNH hydrolase"/>
    <property type="match status" value="1"/>
</dbReference>
<evidence type="ECO:0000256" key="1">
    <source>
        <dbReference type="SAM" id="SignalP"/>
    </source>
</evidence>
<protein>
    <submittedName>
        <fullName evidence="3">GDSL family lipase</fullName>
    </submittedName>
</protein>
<dbReference type="KEGG" id="psul:AU252_17685"/>
<evidence type="ECO:0000259" key="2">
    <source>
        <dbReference type="Pfam" id="PF13472"/>
    </source>
</evidence>
<evidence type="ECO:0000313" key="4">
    <source>
        <dbReference type="Proteomes" id="UP000065151"/>
    </source>
</evidence>
<reference evidence="3 4" key="1">
    <citation type="submission" date="2015-12" db="EMBL/GenBank/DDBJ databases">
        <authorList>
            <person name="Shamseldin A."/>
            <person name="Moawad H."/>
            <person name="Abd El-Rahim W.M."/>
            <person name="Sadowsky M.J."/>
        </authorList>
    </citation>
    <scope>NUCLEOTIDE SEQUENCE [LARGE SCALE GENOMIC DNA]</scope>
    <source>
        <strain evidence="3 4">Ar51</strain>
    </source>
</reference>
<dbReference type="RefSeq" id="WP_058931841.1">
    <property type="nucleotide sequence ID" value="NZ_CP013747.1"/>
</dbReference>
<dbReference type="AlphaFoldDB" id="A0A0U3FGF4"/>
<name>A0A0U3FGF4_9MICC</name>
<gene>
    <name evidence="3" type="ORF">AU252_17685</name>
</gene>
<dbReference type="Pfam" id="PF13472">
    <property type="entry name" value="Lipase_GDSL_2"/>
    <property type="match status" value="1"/>
</dbReference>
<dbReference type="Proteomes" id="UP000065151">
    <property type="component" value="Chromosome"/>
</dbReference>
<dbReference type="EMBL" id="CP013747">
    <property type="protein sequence ID" value="ALV42761.1"/>
    <property type="molecule type" value="Genomic_DNA"/>
</dbReference>
<evidence type="ECO:0000313" key="3">
    <source>
        <dbReference type="EMBL" id="ALV42761.1"/>
    </source>
</evidence>
<dbReference type="STRING" id="121292.AU252_17685"/>
<feature type="signal peptide" evidence="1">
    <location>
        <begin position="1"/>
        <end position="18"/>
    </location>
</feature>
<accession>A0A0U3FGF4</accession>
<keyword evidence="1" id="KW-0732">Signal</keyword>
<sequence>MRKASALTRFVASGIAVAALLGGCGQTPAATPDSGVPSPAQAAAAGAYQARGGDPLGLSPGSVYRNPASGRDEVVVPDMRHTALLIGDSQSEPTDGWPRLGLAAVGYKVHFCGLGGTGFVASNGKTGNYIDALQRGDWKLPYGTPALIVIQGGGNDAAHGATDAQIVANADRLIGALRERYPGARMAMIGTLARGANYGGGRRTQVDALLGTVSARNGIPFVGVGDWLSKYNLAKNLADAVHMDAAGRRSLGGLLGSRLRQLGLEGPSLDGTVPVAAPPATPAD</sequence>
<feature type="chain" id="PRO_5039230599" evidence="1">
    <location>
        <begin position="19"/>
        <end position="284"/>
    </location>
</feature>
<organism evidence="3">
    <name type="scientific">Pseudarthrobacter sulfonivorans</name>
    <dbReference type="NCBI Taxonomy" id="121292"/>
    <lineage>
        <taxon>Bacteria</taxon>
        <taxon>Bacillati</taxon>
        <taxon>Actinomycetota</taxon>
        <taxon>Actinomycetes</taxon>
        <taxon>Micrococcales</taxon>
        <taxon>Micrococcaceae</taxon>
        <taxon>Pseudarthrobacter</taxon>
    </lineage>
</organism>
<dbReference type="InterPro" id="IPR013830">
    <property type="entry name" value="SGNH_hydro"/>
</dbReference>